<protein>
    <submittedName>
        <fullName evidence="3">DUF547 domain-containing protein</fullName>
    </submittedName>
</protein>
<dbReference type="PANTHER" id="PTHR46361:SF3">
    <property type="entry name" value="ELECTRON CARRIER_ PROTEIN DISULFIDE OXIDOREDUCTASE"/>
    <property type="match status" value="1"/>
</dbReference>
<dbReference type="EMBL" id="QURB01000012">
    <property type="protein sequence ID" value="RFC53166.1"/>
    <property type="molecule type" value="Genomic_DNA"/>
</dbReference>
<dbReference type="OrthoDB" id="526867at2"/>
<dbReference type="PANTHER" id="PTHR46361">
    <property type="entry name" value="ELECTRON CARRIER/ PROTEIN DISULFIDE OXIDOREDUCTASE"/>
    <property type="match status" value="1"/>
</dbReference>
<evidence type="ECO:0000313" key="4">
    <source>
        <dbReference type="Proteomes" id="UP000257127"/>
    </source>
</evidence>
<feature type="domain" description="DUF547" evidence="2">
    <location>
        <begin position="74"/>
        <end position="187"/>
    </location>
</feature>
<evidence type="ECO:0000256" key="1">
    <source>
        <dbReference type="SAM" id="SignalP"/>
    </source>
</evidence>
<sequence length="251" mass="29123">MLRLKFLLYLFLTTAIVFCSSVSAQDNFHKHQKWDALTKEYVTKDGFVRYKGFIKDSTKLNAYLEELAENHPNDKWTSAQKKAYWINAYNAFTIQLIIRNYPVKSIKDLGGSIYRVNTAWDIKFIHLGDETYDLNNIEHNILRKEWEDARVHAVVNCASVSCPALRQGAFTAKNLEAQMDEQMRKFINDKTKNTISEDKAKVSSLFTWFAGDFKDNAPSVIAYINKFSDVKIKPDAEITYQDYDWSLNDVK</sequence>
<dbReference type="RefSeq" id="WP_116882027.1">
    <property type="nucleotide sequence ID" value="NZ_QURB01000012.1"/>
</dbReference>
<reference evidence="3 4" key="1">
    <citation type="submission" date="2018-08" db="EMBL/GenBank/DDBJ databases">
        <title>The draft genome squence of Brumimicrobium sp. N62.</title>
        <authorList>
            <person name="Du Z.-J."/>
            <person name="Luo H.-R."/>
        </authorList>
    </citation>
    <scope>NUCLEOTIDE SEQUENCE [LARGE SCALE GENOMIC DNA]</scope>
    <source>
        <strain evidence="3 4">N62</strain>
    </source>
</reference>
<organism evidence="3 4">
    <name type="scientific">Brumimicrobium aurantiacum</name>
    <dbReference type="NCBI Taxonomy" id="1737063"/>
    <lineage>
        <taxon>Bacteria</taxon>
        <taxon>Pseudomonadati</taxon>
        <taxon>Bacteroidota</taxon>
        <taxon>Flavobacteriia</taxon>
        <taxon>Flavobacteriales</taxon>
        <taxon>Crocinitomicaceae</taxon>
        <taxon>Brumimicrobium</taxon>
    </lineage>
</organism>
<keyword evidence="1" id="KW-0732">Signal</keyword>
<gene>
    <name evidence="3" type="ORF">DXU93_14495</name>
</gene>
<feature type="chain" id="PRO_5017826327" evidence="1">
    <location>
        <begin position="25"/>
        <end position="251"/>
    </location>
</feature>
<proteinExistence type="predicted"/>
<dbReference type="Proteomes" id="UP000257127">
    <property type="component" value="Unassembled WGS sequence"/>
</dbReference>
<comment type="caution">
    <text evidence="3">The sequence shown here is derived from an EMBL/GenBank/DDBJ whole genome shotgun (WGS) entry which is preliminary data.</text>
</comment>
<evidence type="ECO:0000313" key="3">
    <source>
        <dbReference type="EMBL" id="RFC53166.1"/>
    </source>
</evidence>
<name>A0A3E1EUB7_9FLAO</name>
<dbReference type="AlphaFoldDB" id="A0A3E1EUB7"/>
<dbReference type="InterPro" id="IPR006869">
    <property type="entry name" value="DUF547"/>
</dbReference>
<feature type="signal peptide" evidence="1">
    <location>
        <begin position="1"/>
        <end position="24"/>
    </location>
</feature>
<evidence type="ECO:0000259" key="2">
    <source>
        <dbReference type="Pfam" id="PF04784"/>
    </source>
</evidence>
<accession>A0A3E1EUB7</accession>
<dbReference type="Pfam" id="PF04784">
    <property type="entry name" value="DUF547"/>
    <property type="match status" value="1"/>
</dbReference>
<keyword evidence="4" id="KW-1185">Reference proteome</keyword>